<reference evidence="4" key="1">
    <citation type="submission" date="2021-01" db="EMBL/GenBank/DDBJ databases">
        <title>Whole genome shotgun sequence of Planobispora rosea NBRC 15558.</title>
        <authorList>
            <person name="Komaki H."/>
            <person name="Tamura T."/>
        </authorList>
    </citation>
    <scope>NUCLEOTIDE SEQUENCE</scope>
    <source>
        <strain evidence="4">NBRC 15558</strain>
    </source>
</reference>
<dbReference type="PROSITE" id="PS51257">
    <property type="entry name" value="PROKAR_LIPOPROTEIN"/>
    <property type="match status" value="1"/>
</dbReference>
<gene>
    <name evidence="4" type="ORF">Pro02_40660</name>
</gene>
<comment type="caution">
    <text evidence="4">The sequence shown here is derived from an EMBL/GenBank/DDBJ whole genome shotgun (WGS) entry which is preliminary data.</text>
</comment>
<dbReference type="Pfam" id="PF03713">
    <property type="entry name" value="DUF305"/>
    <property type="match status" value="1"/>
</dbReference>
<organism evidence="4 5">
    <name type="scientific">Planobispora rosea</name>
    <dbReference type="NCBI Taxonomy" id="35762"/>
    <lineage>
        <taxon>Bacteria</taxon>
        <taxon>Bacillati</taxon>
        <taxon>Actinomycetota</taxon>
        <taxon>Actinomycetes</taxon>
        <taxon>Streptosporangiales</taxon>
        <taxon>Streptosporangiaceae</taxon>
        <taxon>Planobispora</taxon>
    </lineage>
</organism>
<evidence type="ECO:0000256" key="2">
    <source>
        <dbReference type="SAM" id="SignalP"/>
    </source>
</evidence>
<keyword evidence="2" id="KW-0732">Signal</keyword>
<dbReference type="PANTHER" id="PTHR36933">
    <property type="entry name" value="SLL0788 PROTEIN"/>
    <property type="match status" value="1"/>
</dbReference>
<dbReference type="EMBL" id="BOOI01000038">
    <property type="protein sequence ID" value="GIH85658.1"/>
    <property type="molecule type" value="Genomic_DNA"/>
</dbReference>
<dbReference type="RefSeq" id="WP_068926216.1">
    <property type="nucleotide sequence ID" value="NZ_BMQP01000020.1"/>
</dbReference>
<dbReference type="Proteomes" id="UP000655044">
    <property type="component" value="Unassembled WGS sequence"/>
</dbReference>
<dbReference type="PANTHER" id="PTHR36933:SF1">
    <property type="entry name" value="SLL0788 PROTEIN"/>
    <property type="match status" value="1"/>
</dbReference>
<evidence type="ECO:0000313" key="4">
    <source>
        <dbReference type="EMBL" id="GIH85658.1"/>
    </source>
</evidence>
<dbReference type="InterPro" id="IPR005183">
    <property type="entry name" value="DUF305_CopM-like"/>
</dbReference>
<dbReference type="AlphaFoldDB" id="A0A8J3S259"/>
<name>A0A8J3S259_PLARO</name>
<sequence>MKRSALTLVLVLSTLTVSACGSTDASHHRTGHGAHGSGGTTHATERVTEQVTDGGTGAGTTAGAFNAADVMFLQMMIPHDRRGVELAMLAATRSSREEVRTLAAEIVAAQSDQVQVMTDRLTAWKQPLEAEAHAHDAHGGLHVTGPEVVTELAALKGAAFDTAFLNVLIGHQHNALDMARTEVRTGRNPETVELARQIERFRSEQVKRMLAELSS</sequence>
<feature type="chain" id="PRO_5038502685" evidence="2">
    <location>
        <begin position="20"/>
        <end position="215"/>
    </location>
</feature>
<accession>A0A8J3S259</accession>
<keyword evidence="5" id="KW-1185">Reference proteome</keyword>
<keyword evidence="4" id="KW-0449">Lipoprotein</keyword>
<proteinExistence type="predicted"/>
<protein>
    <submittedName>
        <fullName evidence="4">Lipoprotein</fullName>
    </submittedName>
</protein>
<evidence type="ECO:0000256" key="1">
    <source>
        <dbReference type="SAM" id="MobiDB-lite"/>
    </source>
</evidence>
<feature type="signal peptide" evidence="2">
    <location>
        <begin position="1"/>
        <end position="19"/>
    </location>
</feature>
<dbReference type="InterPro" id="IPR012347">
    <property type="entry name" value="Ferritin-like"/>
</dbReference>
<feature type="domain" description="DUF305" evidence="3">
    <location>
        <begin position="69"/>
        <end position="210"/>
    </location>
</feature>
<evidence type="ECO:0000313" key="5">
    <source>
        <dbReference type="Proteomes" id="UP000655044"/>
    </source>
</evidence>
<evidence type="ECO:0000259" key="3">
    <source>
        <dbReference type="Pfam" id="PF03713"/>
    </source>
</evidence>
<dbReference type="Gene3D" id="1.20.1260.10">
    <property type="match status" value="1"/>
</dbReference>
<dbReference type="OrthoDB" id="26872at2"/>
<feature type="region of interest" description="Disordered" evidence="1">
    <location>
        <begin position="21"/>
        <end position="42"/>
    </location>
</feature>